<keyword evidence="1" id="KW-0812">Transmembrane</keyword>
<dbReference type="RefSeq" id="WP_068770707.1">
    <property type="nucleotide sequence ID" value="NZ_CP109796.1"/>
</dbReference>
<protein>
    <submittedName>
        <fullName evidence="3">Uncharacterized protein</fullName>
    </submittedName>
</protein>
<gene>
    <name evidence="3" type="ORF">AW736_13435</name>
</gene>
<feature type="transmembrane region" description="Helical" evidence="1">
    <location>
        <begin position="60"/>
        <end position="83"/>
    </location>
</feature>
<keyword evidence="1" id="KW-1133">Transmembrane helix</keyword>
<evidence type="ECO:0000256" key="1">
    <source>
        <dbReference type="SAM" id="Phobius"/>
    </source>
</evidence>
<comment type="caution">
    <text evidence="3">The sequence shown here is derived from an EMBL/GenBank/DDBJ whole genome shotgun (WGS) entry which is preliminary data.</text>
</comment>
<evidence type="ECO:0000256" key="2">
    <source>
        <dbReference type="SAM" id="SignalP"/>
    </source>
</evidence>
<feature type="chain" id="PRO_5008089024" evidence="2">
    <location>
        <begin position="29"/>
        <end position="99"/>
    </location>
</feature>
<dbReference type="Proteomes" id="UP000078486">
    <property type="component" value="Unassembled WGS sequence"/>
</dbReference>
<reference evidence="3 4" key="1">
    <citation type="submission" date="2016-01" db="EMBL/GenBank/DDBJ databases">
        <title>High potential of lignocellulose degradation of a new Verrucomicrobia species.</title>
        <authorList>
            <person name="Wang Y."/>
            <person name="Shi Y."/>
            <person name="Qiu Z."/>
            <person name="Liu S."/>
            <person name="Yang H."/>
        </authorList>
    </citation>
    <scope>NUCLEOTIDE SEQUENCE [LARGE SCALE GENOMIC DNA]</scope>
    <source>
        <strain evidence="3 4">TSB47</strain>
    </source>
</reference>
<dbReference type="EMBL" id="LRRQ01000097">
    <property type="protein sequence ID" value="OAM89396.1"/>
    <property type="molecule type" value="Genomic_DNA"/>
</dbReference>
<sequence length="99" mass="10032">MKISARVAKALRLAAAVVLLSAAGGWLAGGAHRGWTATSVVEMQHDEITGIEFPVRKAAFVPGVEFPAAGGALALALLALSFLPRRSAATTGSAHAARA</sequence>
<keyword evidence="1" id="KW-0472">Membrane</keyword>
<evidence type="ECO:0000313" key="3">
    <source>
        <dbReference type="EMBL" id="OAM89396.1"/>
    </source>
</evidence>
<accession>A0A178IJV3</accession>
<name>A0A178IJV3_9BACT</name>
<dbReference type="AlphaFoldDB" id="A0A178IJV3"/>
<feature type="signal peptide" evidence="2">
    <location>
        <begin position="1"/>
        <end position="28"/>
    </location>
</feature>
<organism evidence="3 4">
    <name type="scientific">Termitidicoccus mucosus</name>
    <dbReference type="NCBI Taxonomy" id="1184151"/>
    <lineage>
        <taxon>Bacteria</taxon>
        <taxon>Pseudomonadati</taxon>
        <taxon>Verrucomicrobiota</taxon>
        <taxon>Opitutia</taxon>
        <taxon>Opitutales</taxon>
        <taxon>Opitutaceae</taxon>
        <taxon>Termitidicoccus</taxon>
    </lineage>
</organism>
<dbReference type="STRING" id="1184151.AW736_13435"/>
<dbReference type="OrthoDB" id="200278at2"/>
<proteinExistence type="predicted"/>
<keyword evidence="2" id="KW-0732">Signal</keyword>
<evidence type="ECO:0000313" key="4">
    <source>
        <dbReference type="Proteomes" id="UP000078486"/>
    </source>
</evidence>
<keyword evidence="4" id="KW-1185">Reference proteome</keyword>